<sequence>MTSLAASFWKRGVFSLFRAVPETPARKPEIAPHHDRLRAIDTRSLSVSLQHDIGLRDGRPVRKGS</sequence>
<protein>
    <submittedName>
        <fullName evidence="1">Uncharacterized protein</fullName>
    </submittedName>
</protein>
<dbReference type="Proteomes" id="UP000541347">
    <property type="component" value="Unassembled WGS sequence"/>
</dbReference>
<dbReference type="RefSeq" id="WP_161677067.1">
    <property type="nucleotide sequence ID" value="NZ_JAABLP010000004.1"/>
</dbReference>
<dbReference type="EMBL" id="JAABLP010000004">
    <property type="protein sequence ID" value="NBN65061.1"/>
    <property type="molecule type" value="Genomic_DNA"/>
</dbReference>
<comment type="caution">
    <text evidence="1">The sequence shown here is derived from an EMBL/GenBank/DDBJ whole genome shotgun (WGS) entry which is preliminary data.</text>
</comment>
<gene>
    <name evidence="1" type="ORF">GWI71_15315</name>
</gene>
<evidence type="ECO:0000313" key="1">
    <source>
        <dbReference type="EMBL" id="NBN65061.1"/>
    </source>
</evidence>
<accession>A0ABW9ZNB1</accession>
<evidence type="ECO:0000313" key="2">
    <source>
        <dbReference type="Proteomes" id="UP000541347"/>
    </source>
</evidence>
<proteinExistence type="predicted"/>
<keyword evidence="2" id="KW-1185">Reference proteome</keyword>
<reference evidence="1 2" key="1">
    <citation type="submission" date="2020-01" db="EMBL/GenBank/DDBJ databases">
        <authorList>
            <person name="Peng S.Y."/>
            <person name="Li J."/>
            <person name="Wang M."/>
            <person name="Wang L."/>
            <person name="Wang C.Q."/>
            <person name="Wang J.R."/>
        </authorList>
    </citation>
    <scope>NUCLEOTIDE SEQUENCE [LARGE SCALE GENOMIC DNA]</scope>
    <source>
        <strain evidence="1 2">XCT-34</strain>
    </source>
</reference>
<organism evidence="1 2">
    <name type="scientific">Pannonibacter tanglangensis</name>
    <dbReference type="NCBI Taxonomy" id="2750084"/>
    <lineage>
        <taxon>Bacteria</taxon>
        <taxon>Pseudomonadati</taxon>
        <taxon>Pseudomonadota</taxon>
        <taxon>Alphaproteobacteria</taxon>
        <taxon>Hyphomicrobiales</taxon>
        <taxon>Stappiaceae</taxon>
        <taxon>Pannonibacter</taxon>
    </lineage>
</organism>
<name>A0ABW9ZNB1_9HYPH</name>